<reference evidence="4" key="1">
    <citation type="journal article" date="2021" name="Nat. Commun.">
        <title>Genetic determinants of endophytism in the Arabidopsis root mycobiome.</title>
        <authorList>
            <person name="Mesny F."/>
            <person name="Miyauchi S."/>
            <person name="Thiergart T."/>
            <person name="Pickel B."/>
            <person name="Atanasova L."/>
            <person name="Karlsson M."/>
            <person name="Huettel B."/>
            <person name="Barry K.W."/>
            <person name="Haridas S."/>
            <person name="Chen C."/>
            <person name="Bauer D."/>
            <person name="Andreopoulos W."/>
            <person name="Pangilinan J."/>
            <person name="LaButti K."/>
            <person name="Riley R."/>
            <person name="Lipzen A."/>
            <person name="Clum A."/>
            <person name="Drula E."/>
            <person name="Henrissat B."/>
            <person name="Kohler A."/>
            <person name="Grigoriev I.V."/>
            <person name="Martin F.M."/>
            <person name="Hacquard S."/>
        </authorList>
    </citation>
    <scope>NUCLEOTIDE SEQUENCE</scope>
    <source>
        <strain evidence="4">MPI-CAGE-AT-0021</strain>
    </source>
</reference>
<name>A0A9P9ETQ3_9HYPO</name>
<dbReference type="PANTHER" id="PTHR10039:SF16">
    <property type="entry name" value="GPI INOSITOL-DEACYLASE"/>
    <property type="match status" value="1"/>
</dbReference>
<evidence type="ECO:0000259" key="3">
    <source>
        <dbReference type="Pfam" id="PF24883"/>
    </source>
</evidence>
<proteinExistence type="predicted"/>
<evidence type="ECO:0000256" key="1">
    <source>
        <dbReference type="ARBA" id="ARBA00022737"/>
    </source>
</evidence>
<dbReference type="AlphaFoldDB" id="A0A9P9ETQ3"/>
<evidence type="ECO:0000313" key="4">
    <source>
        <dbReference type="EMBL" id="KAH7144443.1"/>
    </source>
</evidence>
<dbReference type="EMBL" id="JAGMUU010000010">
    <property type="protein sequence ID" value="KAH7144443.1"/>
    <property type="molecule type" value="Genomic_DNA"/>
</dbReference>
<feature type="domain" description="Nephrocystin 3-like N-terminal" evidence="3">
    <location>
        <begin position="171"/>
        <end position="319"/>
    </location>
</feature>
<evidence type="ECO:0000313" key="5">
    <source>
        <dbReference type="Proteomes" id="UP000717696"/>
    </source>
</evidence>
<evidence type="ECO:0000256" key="2">
    <source>
        <dbReference type="SAM" id="Coils"/>
    </source>
</evidence>
<dbReference type="OrthoDB" id="194358at2759"/>
<keyword evidence="1" id="KW-0677">Repeat</keyword>
<keyword evidence="5" id="KW-1185">Reference proteome</keyword>
<gene>
    <name evidence="4" type="ORF">B0J13DRAFT_622988</name>
</gene>
<feature type="coiled-coil region" evidence="2">
    <location>
        <begin position="65"/>
        <end position="95"/>
    </location>
</feature>
<organism evidence="4 5">
    <name type="scientific">Dactylonectria estremocensis</name>
    <dbReference type="NCBI Taxonomy" id="1079267"/>
    <lineage>
        <taxon>Eukaryota</taxon>
        <taxon>Fungi</taxon>
        <taxon>Dikarya</taxon>
        <taxon>Ascomycota</taxon>
        <taxon>Pezizomycotina</taxon>
        <taxon>Sordariomycetes</taxon>
        <taxon>Hypocreomycetidae</taxon>
        <taxon>Hypocreales</taxon>
        <taxon>Nectriaceae</taxon>
        <taxon>Dactylonectria</taxon>
    </lineage>
</organism>
<dbReference type="Proteomes" id="UP000717696">
    <property type="component" value="Unassembled WGS sequence"/>
</dbReference>
<protein>
    <recommendedName>
        <fullName evidence="3">Nephrocystin 3-like N-terminal domain-containing protein</fullName>
    </recommendedName>
</protein>
<dbReference type="InterPro" id="IPR056884">
    <property type="entry name" value="NPHP3-like_N"/>
</dbReference>
<dbReference type="PANTHER" id="PTHR10039">
    <property type="entry name" value="AMELOGENIN"/>
    <property type="match status" value="1"/>
</dbReference>
<keyword evidence="2" id="KW-0175">Coiled coil</keyword>
<sequence length="322" mass="36016">MADGLSVAASVAASVSLGIEVTKGLPDYYEAYRSGKSDLSKTIKKLYTLLKLLKSLRKHVERKFRDDEQELLKEVEALMQNCKESTLELKEVEESSSQLGEDIDEMMTILSLALQILQQNSISNAHDEVEEMKELGGLVTANQVSKEIMSWLKAPDTTVNYHETSKMEHSGTGLWFVKGPSFATLPVKNNSLSWLNDFAWCGKPVLCSTAIRHTFRGQRSNPRIEIAFFFFTFNDGGKQITSAMISALVLQLSAQLNSDHATLTRLHQTCPNGSPSELALLDILHQPIQAFDHAYILLDALDERPREKYRKDVLQAMADIHG</sequence>
<dbReference type="Pfam" id="PF24883">
    <property type="entry name" value="NPHP3_N"/>
    <property type="match status" value="1"/>
</dbReference>
<comment type="caution">
    <text evidence="4">The sequence shown here is derived from an EMBL/GenBank/DDBJ whole genome shotgun (WGS) entry which is preliminary data.</text>
</comment>
<accession>A0A9P9ETQ3</accession>